<feature type="transmembrane region" description="Helical" evidence="2">
    <location>
        <begin position="78"/>
        <end position="103"/>
    </location>
</feature>
<evidence type="ECO:0000259" key="3">
    <source>
        <dbReference type="Pfam" id="PF02517"/>
    </source>
</evidence>
<feature type="transmembrane region" description="Helical" evidence="2">
    <location>
        <begin position="207"/>
        <end position="226"/>
    </location>
</feature>
<proteinExistence type="predicted"/>
<keyword evidence="2" id="KW-0472">Membrane</keyword>
<dbReference type="EMBL" id="RBZW01000043">
    <property type="protein sequence ID" value="THE64083.1"/>
    <property type="molecule type" value="Genomic_DNA"/>
</dbReference>
<reference evidence="4 5" key="1">
    <citation type="submission" date="2018-10" db="EMBL/GenBank/DDBJ databases">
        <title>Natronolimnobius sp. XQ-INN 246 isolated from Inner Mongolia Autonomous Region of China.</title>
        <authorList>
            <person name="Xue Q."/>
        </authorList>
    </citation>
    <scope>NUCLEOTIDE SEQUENCE [LARGE SCALE GENOMIC DNA]</scope>
    <source>
        <strain evidence="4 5">XQ-INN 246</strain>
    </source>
</reference>
<dbReference type="OrthoDB" id="28575at2157"/>
<feature type="transmembrane region" description="Helical" evidence="2">
    <location>
        <begin position="183"/>
        <end position="200"/>
    </location>
</feature>
<dbReference type="GO" id="GO:0008237">
    <property type="term" value="F:metallopeptidase activity"/>
    <property type="evidence" value="ECO:0007669"/>
    <property type="project" value="UniProtKB-KW"/>
</dbReference>
<dbReference type="GO" id="GO:0004175">
    <property type="term" value="F:endopeptidase activity"/>
    <property type="evidence" value="ECO:0007669"/>
    <property type="project" value="UniProtKB-ARBA"/>
</dbReference>
<dbReference type="InterPro" id="IPR003675">
    <property type="entry name" value="Rce1/LyrA-like_dom"/>
</dbReference>
<organism evidence="4 5">
    <name type="scientific">Salinadaptatus halalkaliphilus</name>
    <dbReference type="NCBI Taxonomy" id="2419781"/>
    <lineage>
        <taxon>Archaea</taxon>
        <taxon>Methanobacteriati</taxon>
        <taxon>Methanobacteriota</taxon>
        <taxon>Stenosarchaea group</taxon>
        <taxon>Halobacteria</taxon>
        <taxon>Halobacteriales</taxon>
        <taxon>Natrialbaceae</taxon>
        <taxon>Salinadaptatus</taxon>
    </lineage>
</organism>
<evidence type="ECO:0000313" key="5">
    <source>
        <dbReference type="Proteomes" id="UP000318864"/>
    </source>
</evidence>
<keyword evidence="2" id="KW-1133">Transmembrane helix</keyword>
<keyword evidence="2" id="KW-0812">Transmembrane</keyword>
<keyword evidence="5" id="KW-1185">Reference proteome</keyword>
<evidence type="ECO:0000313" key="4">
    <source>
        <dbReference type="EMBL" id="THE64083.1"/>
    </source>
</evidence>
<keyword evidence="4" id="KW-0645">Protease</keyword>
<comment type="caution">
    <text evidence="4">The sequence shown here is derived from an EMBL/GenBank/DDBJ whole genome shotgun (WGS) entry which is preliminary data.</text>
</comment>
<feature type="transmembrane region" description="Helical" evidence="2">
    <location>
        <begin position="40"/>
        <end position="57"/>
    </location>
</feature>
<dbReference type="InterPro" id="IPR042150">
    <property type="entry name" value="MmRce1-like"/>
</dbReference>
<sequence>MNTDLQGFARSHQVTLFFVLAIAFTWTAHGIDIVTGLPLIPIGVVGPILAAALLTWVTGGSLRQWAGQVLIWRTGLRWYLIAIVGLPVVLVVSSTVLIVVLTGDPPRPELLPERTGLIVGYFVFQLFLQGGLEEFGWRGFALPRLQERYTALVASVVIGVVWALWHAPLFFVPGTFYSQIPPVLYFAQVIGTSVMITWIYNSTGGSVLLAMAFHAANNVSALLFPWEIDLETIETTLAVDVSMTVVYLAVAALLVVGYGSSKLTARKTIPGTEHTGGVPANRAAAAERE</sequence>
<gene>
    <name evidence="4" type="ORF">D8Y22_14790</name>
</gene>
<feature type="domain" description="CAAX prenyl protease 2/Lysostaphin resistance protein A-like" evidence="3">
    <location>
        <begin position="119"/>
        <end position="219"/>
    </location>
</feature>
<evidence type="ECO:0000256" key="2">
    <source>
        <dbReference type="SAM" id="Phobius"/>
    </source>
</evidence>
<dbReference type="AlphaFoldDB" id="A0A4S3TLH0"/>
<name>A0A4S3TLH0_9EURY</name>
<dbReference type="RefSeq" id="WP_141465459.1">
    <property type="nucleotide sequence ID" value="NZ_RBZW01000043.1"/>
</dbReference>
<accession>A0A4S3TLH0</accession>
<dbReference type="Pfam" id="PF02517">
    <property type="entry name" value="Rce1-like"/>
    <property type="match status" value="1"/>
</dbReference>
<keyword evidence="4" id="KW-0378">Hydrolase</keyword>
<dbReference type="GO" id="GO:0006508">
    <property type="term" value="P:proteolysis"/>
    <property type="evidence" value="ECO:0007669"/>
    <property type="project" value="UniProtKB-KW"/>
</dbReference>
<feature type="transmembrane region" description="Helical" evidence="2">
    <location>
        <begin position="238"/>
        <end position="258"/>
    </location>
</feature>
<feature type="region of interest" description="Disordered" evidence="1">
    <location>
        <begin position="270"/>
        <end position="289"/>
    </location>
</feature>
<feature type="transmembrane region" description="Helical" evidence="2">
    <location>
        <begin position="149"/>
        <end position="171"/>
    </location>
</feature>
<dbReference type="GO" id="GO:0080120">
    <property type="term" value="P:CAAX-box protein maturation"/>
    <property type="evidence" value="ECO:0007669"/>
    <property type="project" value="UniProtKB-ARBA"/>
</dbReference>
<evidence type="ECO:0000256" key="1">
    <source>
        <dbReference type="SAM" id="MobiDB-lite"/>
    </source>
</evidence>
<protein>
    <submittedName>
        <fullName evidence="4">CPBP family intramembrane metalloprotease</fullName>
    </submittedName>
</protein>
<dbReference type="PANTHER" id="PTHR35797">
    <property type="entry name" value="PROTEASE-RELATED"/>
    <property type="match status" value="1"/>
</dbReference>
<dbReference type="Proteomes" id="UP000318864">
    <property type="component" value="Unassembled WGS sequence"/>
</dbReference>
<feature type="transmembrane region" description="Helical" evidence="2">
    <location>
        <begin position="115"/>
        <end position="137"/>
    </location>
</feature>
<keyword evidence="4" id="KW-0482">Metalloprotease</keyword>
<dbReference type="PANTHER" id="PTHR35797:SF1">
    <property type="entry name" value="PROTEASE"/>
    <property type="match status" value="1"/>
</dbReference>